<proteinExistence type="predicted"/>
<dbReference type="Proteomes" id="UP001144341">
    <property type="component" value="Unassembled WGS sequence"/>
</dbReference>
<feature type="chain" id="PRO_5046232706" evidence="1">
    <location>
        <begin position="19"/>
        <end position="250"/>
    </location>
</feature>
<evidence type="ECO:0000256" key="1">
    <source>
        <dbReference type="SAM" id="SignalP"/>
    </source>
</evidence>
<dbReference type="Pfam" id="PF06764">
    <property type="entry name" value="DUF1223"/>
    <property type="match status" value="1"/>
</dbReference>
<feature type="signal peptide" evidence="1">
    <location>
        <begin position="1"/>
        <end position="18"/>
    </location>
</feature>
<protein>
    <submittedName>
        <fullName evidence="2">DUF1223 domain-containing protein</fullName>
    </submittedName>
</protein>
<dbReference type="InterPro" id="IPR010634">
    <property type="entry name" value="DUF1223"/>
</dbReference>
<gene>
    <name evidence="2" type="ORF">O0931_19035</name>
</gene>
<dbReference type="SUPFAM" id="SSF52833">
    <property type="entry name" value="Thioredoxin-like"/>
    <property type="match status" value="1"/>
</dbReference>
<dbReference type="PANTHER" id="PTHR36057:SF1">
    <property type="entry name" value="LIPOPROTEIN LIPID ATTACHMENT SITE-LIKE PROTEIN, PUTATIVE (DUF1223)-RELATED"/>
    <property type="match status" value="1"/>
</dbReference>
<name>A0ABT4L2K9_9SPHI</name>
<sequence length="250" mass="27704">MVKKIAFVLIAISTISLAFTLTPHQPPQNGFAVVELFTSEGCSSCPPADALIARIAKESKEKPVYILAYHVDYWDRLGWKDSFSSARFSQRQNQYANWLHLNSVYTPQIVVNGTQEFIGSQEKTLRNALQHALVQTASNGLEIAIEKQTDGNISLSYQTSQQIQSENLVVAIVIPNATNKIERGENKGKTLSHIQIVSSFETFNLNRKEKGVVNLASDKIKNDSELIAFLQNVKTGKITAAAKRPFKLPG</sequence>
<dbReference type="RefSeq" id="WP_269417072.1">
    <property type="nucleotide sequence ID" value="NZ_JAPWGL010000006.1"/>
</dbReference>
<dbReference type="EMBL" id="JAPWGL010000006">
    <property type="protein sequence ID" value="MCZ4225417.1"/>
    <property type="molecule type" value="Genomic_DNA"/>
</dbReference>
<evidence type="ECO:0000313" key="2">
    <source>
        <dbReference type="EMBL" id="MCZ4225417.1"/>
    </source>
</evidence>
<accession>A0ABT4L2K9</accession>
<evidence type="ECO:0000313" key="3">
    <source>
        <dbReference type="Proteomes" id="UP001144341"/>
    </source>
</evidence>
<dbReference type="Gene3D" id="3.40.30.10">
    <property type="entry name" value="Glutaredoxin"/>
    <property type="match status" value="1"/>
</dbReference>
<comment type="caution">
    <text evidence="2">The sequence shown here is derived from an EMBL/GenBank/DDBJ whole genome shotgun (WGS) entry which is preliminary data.</text>
</comment>
<organism evidence="2 3">
    <name type="scientific">Pedobacter rhodius</name>
    <dbReference type="NCBI Taxonomy" id="3004098"/>
    <lineage>
        <taxon>Bacteria</taxon>
        <taxon>Pseudomonadati</taxon>
        <taxon>Bacteroidota</taxon>
        <taxon>Sphingobacteriia</taxon>
        <taxon>Sphingobacteriales</taxon>
        <taxon>Sphingobacteriaceae</taxon>
        <taxon>Pedobacter</taxon>
    </lineage>
</organism>
<dbReference type="PANTHER" id="PTHR36057">
    <property type="match status" value="1"/>
</dbReference>
<reference evidence="2" key="1">
    <citation type="submission" date="2022-12" db="EMBL/GenBank/DDBJ databases">
        <title>Genome sequence of SJ11.</title>
        <authorList>
            <person name="Woo H."/>
        </authorList>
    </citation>
    <scope>NUCLEOTIDE SEQUENCE</scope>
    <source>
        <strain evidence="2">SJ11</strain>
    </source>
</reference>
<keyword evidence="1" id="KW-0732">Signal</keyword>
<dbReference type="InterPro" id="IPR036249">
    <property type="entry name" value="Thioredoxin-like_sf"/>
</dbReference>
<keyword evidence="3" id="KW-1185">Reference proteome</keyword>